<reference evidence="3" key="1">
    <citation type="submission" date="2017-06" db="EMBL/GenBank/DDBJ databases">
        <authorList>
            <person name="Varghese N."/>
            <person name="Submissions S."/>
        </authorList>
    </citation>
    <scope>NUCLEOTIDE SEQUENCE [LARGE SCALE GENOMIC DNA]</scope>
    <source>
        <strain evidence="3">JAD2</strain>
    </source>
</reference>
<evidence type="ECO:0000313" key="3">
    <source>
        <dbReference type="Proteomes" id="UP000197025"/>
    </source>
</evidence>
<dbReference type="EMBL" id="FYEK01000022">
    <property type="protein sequence ID" value="SNB62851.1"/>
    <property type="molecule type" value="Genomic_DNA"/>
</dbReference>
<keyword evidence="3" id="KW-1185">Reference proteome</keyword>
<evidence type="ECO:0000259" key="1">
    <source>
        <dbReference type="Pfam" id="PF01850"/>
    </source>
</evidence>
<dbReference type="InterPro" id="IPR002716">
    <property type="entry name" value="PIN_dom"/>
</dbReference>
<protein>
    <submittedName>
        <fullName evidence="2">PIN domain-containing protein</fullName>
    </submittedName>
</protein>
<dbReference type="InParanoid" id="A0A212QTQ8"/>
<dbReference type="InterPro" id="IPR029060">
    <property type="entry name" value="PIN-like_dom_sf"/>
</dbReference>
<sequence>MIYLDTSVLLVFTLARKLEPTRFEAVSKLFQLINQGAVKAATSFYALHELLVIAITRTEPNWEAGSEFARQAFLTLLSTRLLYVPIPRREEKLLRARLFAALRDPTDLPHAIAAHIAGCTAIVAYDDHFRAIENVIPYKTPEVIVAELEARSSRL</sequence>
<dbReference type="RefSeq" id="WP_159461598.1">
    <property type="nucleotide sequence ID" value="NZ_FYEK01000022.1"/>
</dbReference>
<accession>A0A212QTQ8</accession>
<proteinExistence type="predicted"/>
<feature type="domain" description="PIN" evidence="1">
    <location>
        <begin position="2"/>
        <end position="133"/>
    </location>
</feature>
<name>A0A212QTQ8_9CHLR</name>
<dbReference type="Proteomes" id="UP000197025">
    <property type="component" value="Unassembled WGS sequence"/>
</dbReference>
<dbReference type="AlphaFoldDB" id="A0A212QTQ8"/>
<dbReference type="SUPFAM" id="SSF88723">
    <property type="entry name" value="PIN domain-like"/>
    <property type="match status" value="1"/>
</dbReference>
<dbReference type="Pfam" id="PF01850">
    <property type="entry name" value="PIN"/>
    <property type="match status" value="1"/>
</dbReference>
<organism evidence="2 3">
    <name type="scientific">Thermoflexus hugenholtzii JAD2</name>
    <dbReference type="NCBI Taxonomy" id="877466"/>
    <lineage>
        <taxon>Bacteria</taxon>
        <taxon>Bacillati</taxon>
        <taxon>Chloroflexota</taxon>
        <taxon>Thermoflexia</taxon>
        <taxon>Thermoflexales</taxon>
        <taxon>Thermoflexaceae</taxon>
        <taxon>Thermoflexus</taxon>
    </lineage>
</organism>
<evidence type="ECO:0000313" key="2">
    <source>
        <dbReference type="EMBL" id="SNB62851.1"/>
    </source>
</evidence>
<gene>
    <name evidence="2" type="ORF">SAMN02746019_00006000</name>
</gene>
<dbReference type="Gene3D" id="3.40.50.1010">
    <property type="entry name" value="5'-nuclease"/>
    <property type="match status" value="1"/>
</dbReference>